<protein>
    <submittedName>
        <fullName evidence="1">Uncharacterized protein</fullName>
    </submittedName>
</protein>
<sequence>MASLMSTILKQRSCSSSSHAGRLLFSTTTAAIVDSPSLAQRIRDLPKDLPGTNIKKHVSQVVFITHFPCFSTCFLLHA</sequence>
<dbReference type="ExpressionAtlas" id="C6TLI0">
    <property type="expression patterns" value="baseline and differential"/>
</dbReference>
<accession>C6TLI0</accession>
<dbReference type="EMBL" id="BT098567">
    <property type="protein sequence ID" value="ACU23772.1"/>
    <property type="molecule type" value="mRNA"/>
</dbReference>
<name>C6TLI0_SOYBN</name>
<dbReference type="AlphaFoldDB" id="C6TLI0"/>
<evidence type="ECO:0000313" key="1">
    <source>
        <dbReference type="EMBL" id="ACU23772.1"/>
    </source>
</evidence>
<proteinExistence type="evidence at transcript level"/>
<organism evidence="1">
    <name type="scientific">Glycine max</name>
    <name type="common">Soybean</name>
    <name type="synonym">Glycine hispida</name>
    <dbReference type="NCBI Taxonomy" id="3847"/>
    <lineage>
        <taxon>Eukaryota</taxon>
        <taxon>Viridiplantae</taxon>
        <taxon>Streptophyta</taxon>
        <taxon>Embryophyta</taxon>
        <taxon>Tracheophyta</taxon>
        <taxon>Spermatophyta</taxon>
        <taxon>Magnoliopsida</taxon>
        <taxon>eudicotyledons</taxon>
        <taxon>Gunneridae</taxon>
        <taxon>Pentapetalae</taxon>
        <taxon>rosids</taxon>
        <taxon>fabids</taxon>
        <taxon>Fabales</taxon>
        <taxon>Fabaceae</taxon>
        <taxon>Papilionoideae</taxon>
        <taxon>50 kb inversion clade</taxon>
        <taxon>NPAAA clade</taxon>
        <taxon>indigoferoid/millettioid clade</taxon>
        <taxon>Phaseoleae</taxon>
        <taxon>Glycine</taxon>
        <taxon>Glycine subgen. Soja</taxon>
    </lineage>
</organism>
<reference evidence="1" key="1">
    <citation type="submission" date="2009-08" db="EMBL/GenBank/DDBJ databases">
        <authorList>
            <person name="Cheung F."/>
            <person name="Xiao Y."/>
            <person name="Chan A."/>
            <person name="Moskal W."/>
            <person name="Town C.D."/>
        </authorList>
    </citation>
    <scope>NUCLEOTIDE SEQUENCE</scope>
</reference>